<dbReference type="EMBL" id="CP003600">
    <property type="protein sequence ID" value="AFY91631.1"/>
    <property type="molecule type" value="Genomic_DNA"/>
</dbReference>
<dbReference type="STRING" id="1173020.Cha6605_0331"/>
<dbReference type="eggNOG" id="COG0265">
    <property type="taxonomic scope" value="Bacteria"/>
</dbReference>
<dbReference type="PATRIC" id="fig|1173020.3.peg.393"/>
<feature type="domain" description="Peptidase C-terminal archaeal/bacterial" evidence="2">
    <location>
        <begin position="78"/>
        <end position="143"/>
    </location>
</feature>
<dbReference type="RefSeq" id="WP_015157826.1">
    <property type="nucleotide sequence ID" value="NC_019697.1"/>
</dbReference>
<dbReference type="Pfam" id="PF04151">
    <property type="entry name" value="PPC"/>
    <property type="match status" value="1"/>
</dbReference>
<dbReference type="KEGG" id="cmp:Cha6605_0331"/>
<dbReference type="Proteomes" id="UP000010366">
    <property type="component" value="Chromosome"/>
</dbReference>
<evidence type="ECO:0000313" key="3">
    <source>
        <dbReference type="EMBL" id="AFY91631.1"/>
    </source>
</evidence>
<accession>K9UB14</accession>
<dbReference type="Gene3D" id="2.60.120.380">
    <property type="match status" value="1"/>
</dbReference>
<organism evidence="3 4">
    <name type="scientific">Chamaesiphon minutus (strain ATCC 27169 / PCC 6605)</name>
    <dbReference type="NCBI Taxonomy" id="1173020"/>
    <lineage>
        <taxon>Bacteria</taxon>
        <taxon>Bacillati</taxon>
        <taxon>Cyanobacteriota</taxon>
        <taxon>Cyanophyceae</taxon>
        <taxon>Gomontiellales</taxon>
        <taxon>Chamaesiphonaceae</taxon>
        <taxon>Chamaesiphon</taxon>
    </lineage>
</organism>
<name>K9UB14_CHAP6</name>
<evidence type="ECO:0000259" key="2">
    <source>
        <dbReference type="Pfam" id="PF04151"/>
    </source>
</evidence>
<evidence type="ECO:0000313" key="4">
    <source>
        <dbReference type="Proteomes" id="UP000010366"/>
    </source>
</evidence>
<dbReference type="InterPro" id="IPR007280">
    <property type="entry name" value="Peptidase_C_arc/bac"/>
</dbReference>
<evidence type="ECO:0000256" key="1">
    <source>
        <dbReference type="SAM" id="SignalP"/>
    </source>
</evidence>
<dbReference type="AlphaFoldDB" id="K9UB14"/>
<reference evidence="3 4" key="1">
    <citation type="submission" date="2012-05" db="EMBL/GenBank/DDBJ databases">
        <title>Finished chromosome of genome of Chamaesiphon sp. PCC 6605.</title>
        <authorList>
            <consortium name="US DOE Joint Genome Institute"/>
            <person name="Gugger M."/>
            <person name="Coursin T."/>
            <person name="Rippka R."/>
            <person name="Tandeau De Marsac N."/>
            <person name="Huntemann M."/>
            <person name="Wei C.-L."/>
            <person name="Han J."/>
            <person name="Detter J.C."/>
            <person name="Han C."/>
            <person name="Tapia R."/>
            <person name="Chen A."/>
            <person name="Kyrpides N."/>
            <person name="Mavromatis K."/>
            <person name="Markowitz V."/>
            <person name="Szeto E."/>
            <person name="Ivanova N."/>
            <person name="Pagani I."/>
            <person name="Pati A."/>
            <person name="Goodwin L."/>
            <person name="Nordberg H.P."/>
            <person name="Cantor M.N."/>
            <person name="Hua S.X."/>
            <person name="Woyke T."/>
            <person name="Kerfeld C.A."/>
        </authorList>
    </citation>
    <scope>NUCLEOTIDE SEQUENCE [LARGE SCALE GENOMIC DNA]</scope>
    <source>
        <strain evidence="4">ATCC 27169 / PCC 6605</strain>
    </source>
</reference>
<gene>
    <name evidence="3" type="ORF">Cha6605_0331</name>
</gene>
<feature type="signal peptide" evidence="1">
    <location>
        <begin position="1"/>
        <end position="29"/>
    </location>
</feature>
<keyword evidence="1" id="KW-0732">Signal</keyword>
<dbReference type="HOGENOM" id="CLU_122370_0_0_3"/>
<proteinExistence type="predicted"/>
<dbReference type="OrthoDB" id="512410at2"/>
<sequence>MSSLTNNCYYLSLLTAILAQGIFCVNASAVPRTTIVETPATKNTRFVYAPISIPVSGEVNDTLSDRDIPTGDGGFARDYSIQLKAGDQIAIDLTSETFDAVVTLLNSEGKTIGKNDDGPDGTSNSLLFTRIKDTGNYVIRVQGFGETSSGAFKLKVSKLKAQ</sequence>
<keyword evidence="4" id="KW-1185">Reference proteome</keyword>
<protein>
    <submittedName>
        <fullName evidence="3">Putative pre-peptidase</fullName>
    </submittedName>
</protein>
<feature type="chain" id="PRO_5003937013" evidence="1">
    <location>
        <begin position="30"/>
        <end position="162"/>
    </location>
</feature>